<dbReference type="CDD" id="cd19907">
    <property type="entry name" value="DSRM_AtDRB-like_rpt1"/>
    <property type="match status" value="1"/>
</dbReference>
<dbReference type="Pfam" id="PF00035">
    <property type="entry name" value="dsrm"/>
    <property type="match status" value="1"/>
</dbReference>
<dbReference type="FunFam" id="3.30.160.20:FF:000036">
    <property type="entry name" value="Double-stranded RNA-binding protein 2"/>
    <property type="match status" value="1"/>
</dbReference>
<protein>
    <recommendedName>
        <fullName evidence="5">DRBM domain-containing protein</fullName>
    </recommendedName>
</protein>
<accession>A0AAD1ZJT0</accession>
<dbReference type="Gene3D" id="3.30.160.20">
    <property type="match status" value="1"/>
</dbReference>
<feature type="region of interest" description="Disordered" evidence="4">
    <location>
        <begin position="123"/>
        <end position="142"/>
    </location>
</feature>
<reference evidence="6" key="1">
    <citation type="submission" date="2023-05" db="EMBL/GenBank/DDBJ databases">
        <authorList>
            <person name="Huff M."/>
        </authorList>
    </citation>
    <scope>NUCLEOTIDE SEQUENCE</scope>
</reference>
<evidence type="ECO:0000256" key="4">
    <source>
        <dbReference type="SAM" id="MobiDB-lite"/>
    </source>
</evidence>
<dbReference type="EMBL" id="OU503046">
    <property type="protein sequence ID" value="CAI9770809.1"/>
    <property type="molecule type" value="Genomic_DNA"/>
</dbReference>
<dbReference type="GO" id="GO:0003725">
    <property type="term" value="F:double-stranded RNA binding"/>
    <property type="evidence" value="ECO:0007669"/>
    <property type="project" value="InterPro"/>
</dbReference>
<organism evidence="6 7">
    <name type="scientific">Fraxinus pennsylvanica</name>
    <dbReference type="NCBI Taxonomy" id="56036"/>
    <lineage>
        <taxon>Eukaryota</taxon>
        <taxon>Viridiplantae</taxon>
        <taxon>Streptophyta</taxon>
        <taxon>Embryophyta</taxon>
        <taxon>Tracheophyta</taxon>
        <taxon>Spermatophyta</taxon>
        <taxon>Magnoliopsida</taxon>
        <taxon>eudicotyledons</taxon>
        <taxon>Gunneridae</taxon>
        <taxon>Pentapetalae</taxon>
        <taxon>asterids</taxon>
        <taxon>lamiids</taxon>
        <taxon>Lamiales</taxon>
        <taxon>Oleaceae</taxon>
        <taxon>Oleeae</taxon>
        <taxon>Fraxinus</taxon>
    </lineage>
</organism>
<keyword evidence="7" id="KW-1185">Reference proteome</keyword>
<feature type="domain" description="DRBM" evidence="5">
    <location>
        <begin position="1"/>
        <end position="70"/>
    </location>
</feature>
<sequence length="307" mass="34102">MYKNQLQELAQRSCFNLPSYTCIREGPDHAPRFKAIVNFNGEAFESPNYCSTLRQAEHSAAEAALNSLSSSGPSHSLAARILENNDEQEQIRIARALLNYRAKEKMEMANPNRVPIPFQKKFPIPTRQSSSPQRPTAPTSKILPLLHQKTAPRNRPSFIANDSHIPLSHRRPFSRPTSPEVQAIHNPRFPDVGAAPYLPVRQCRAPYQGIAPAVTIRNSVPVFSAPPRPPPSHPIRPQSVRVSPPVCVRQVVPVFAAPPVHKEIPPLPMTTCAPPNKRPLEDEETVKNCTDGIDESTAVKCLEQLEI</sequence>
<evidence type="ECO:0000313" key="6">
    <source>
        <dbReference type="EMBL" id="CAI9770809.1"/>
    </source>
</evidence>
<feature type="compositionally biased region" description="Polar residues" evidence="4">
    <location>
        <begin position="126"/>
        <end position="139"/>
    </location>
</feature>
<evidence type="ECO:0000256" key="1">
    <source>
        <dbReference type="ARBA" id="ARBA00022737"/>
    </source>
</evidence>
<dbReference type="Proteomes" id="UP000834106">
    <property type="component" value="Chromosome 11"/>
</dbReference>
<dbReference type="PANTHER" id="PTHR46031:SF26">
    <property type="entry name" value="DOUBLE-STRANDED RNA-BINDING PROTEIN 2"/>
    <property type="match status" value="1"/>
</dbReference>
<dbReference type="AlphaFoldDB" id="A0AAD1ZJT0"/>
<evidence type="ECO:0000256" key="3">
    <source>
        <dbReference type="PROSITE-ProRule" id="PRU00266"/>
    </source>
</evidence>
<keyword evidence="1" id="KW-0677">Repeat</keyword>
<dbReference type="PANTHER" id="PTHR46031">
    <property type="match status" value="1"/>
</dbReference>
<name>A0AAD1ZJT0_9LAMI</name>
<dbReference type="InterPro" id="IPR044450">
    <property type="entry name" value="AtDRB-like_DSRM_1"/>
</dbReference>
<keyword evidence="2 3" id="KW-0694">RNA-binding</keyword>
<evidence type="ECO:0000256" key="2">
    <source>
        <dbReference type="ARBA" id="ARBA00022884"/>
    </source>
</evidence>
<gene>
    <name evidence="6" type="ORF">FPE_LOCUS18239</name>
</gene>
<proteinExistence type="predicted"/>
<dbReference type="InterPro" id="IPR014720">
    <property type="entry name" value="dsRBD_dom"/>
</dbReference>
<dbReference type="PROSITE" id="PS50137">
    <property type="entry name" value="DS_RBD"/>
    <property type="match status" value="1"/>
</dbReference>
<evidence type="ECO:0000313" key="7">
    <source>
        <dbReference type="Proteomes" id="UP000834106"/>
    </source>
</evidence>
<dbReference type="SMART" id="SM00358">
    <property type="entry name" value="DSRM"/>
    <property type="match status" value="1"/>
</dbReference>
<evidence type="ECO:0000259" key="5">
    <source>
        <dbReference type="PROSITE" id="PS50137"/>
    </source>
</evidence>
<dbReference type="SUPFAM" id="SSF54768">
    <property type="entry name" value="dsRNA-binding domain-like"/>
    <property type="match status" value="1"/>
</dbReference>